<proteinExistence type="predicted"/>
<accession>A0A024UYZ9</accession>
<gene>
    <name evidence="2" type="ORF">PFFVO_05768</name>
</gene>
<protein>
    <submittedName>
        <fullName evidence="2">Uncharacterized protein</fullName>
    </submittedName>
</protein>
<feature type="compositionally biased region" description="Basic and acidic residues" evidence="1">
    <location>
        <begin position="77"/>
        <end position="102"/>
    </location>
</feature>
<dbReference type="Proteomes" id="UP000030690">
    <property type="component" value="Unassembled WGS sequence"/>
</dbReference>
<feature type="compositionally biased region" description="Polar residues" evidence="1">
    <location>
        <begin position="105"/>
        <end position="116"/>
    </location>
</feature>
<dbReference type="SMR" id="A0A024UYZ9"/>
<organism evidence="2 3">
    <name type="scientific">Plasmodium falciparum Vietnam Oak-Knoll</name>
    <name type="common">FVO</name>
    <dbReference type="NCBI Taxonomy" id="1036723"/>
    <lineage>
        <taxon>Eukaryota</taxon>
        <taxon>Sar</taxon>
        <taxon>Alveolata</taxon>
        <taxon>Apicomplexa</taxon>
        <taxon>Aconoidasida</taxon>
        <taxon>Haemosporida</taxon>
        <taxon>Plasmodiidae</taxon>
        <taxon>Plasmodium</taxon>
        <taxon>Plasmodium (Laverania)</taxon>
    </lineage>
</organism>
<sequence length="851" mass="101938">MENNKDNEKKGLETKNETIIEKENKEVEEEKEKEFEESEYNQSIYNENDDIIDNKKTQNVHLENNEDDNVENQCEVYIHEHSIEEYDNKDDITGEEKRDSLKKSPLQSEDINSNDSVYKREENMMSAEKKKDEENDDKNIKNNKRKMSEEMITMKSTKKLKNGESNKNDDEISYDYFDKNIDLEIYMNKIKNNFNLYLEECEYQLKDLKNCYIENDKLIKEIVNENNSTMIGNNENIDDEFETDKIKNGTKKTTKTKENGEHVEDMEEIRKKNELKIEKKRTILNNIMNIRLIYRTVEIYLFSMRQFIYLLKEKNNFISHILDEQIIIKNNYEQVIENLLEFEADNYEDIKHIVENKILSINDMLLKNNEYDEKLKEYMSYLCTLQCLQEEISQRIDAKTDLRLLMIKKKEISDKFTKQNQRKDTSFNKLSLFKNSIQCIVDKYNSFDKELTHYLSSFYYKIMNHQIDLSINNMSILNNKMQFNFFFHFKEQSNINDVFQFMKYDVITKDRNNDQNFSNRNDVHNEYISIKFYTKDNFDVSILPDVSYLNHFNIQIDISYLCKMDCLVAKANSIDYLRLYNNDCRLLSDIYSNEDHLLLFSNNANDFLNFKYGFPYFWINALVEKPYSLSEKNELPKKEEGSTKKAENKNMDRKSLSEIYNWHLNRTLDISVVFSKVFTRVLFRIWDIWQIRHYRNYPNVFPPFTCEKHMDALKKIQSVSLQQISTFNIITEESYLKEEKEINNECSKDNIYACCHIELSTPYLVKAYINVPCNGKEPYFSVFLTKKKYSRRLKKLQDYLNTAVVNKHSKVDDTQRQIILTLQLAKLREGAYKYYKSFSKNSSSIFDEEIN</sequence>
<reference evidence="2 3" key="1">
    <citation type="submission" date="2013-02" db="EMBL/GenBank/DDBJ databases">
        <title>The Genome Annotation of Plasmodium falciparum Vietnam Oak-Knoll (FVO).</title>
        <authorList>
            <consortium name="The Broad Institute Genome Sequencing Platform"/>
            <consortium name="The Broad Institute Genome Sequencing Center for Infectious Disease"/>
            <person name="Neafsey D."/>
            <person name="Hoffman S."/>
            <person name="Volkman S."/>
            <person name="Rosenthal P."/>
            <person name="Walker B."/>
            <person name="Young S.K."/>
            <person name="Zeng Q."/>
            <person name="Gargeya S."/>
            <person name="Fitzgerald M."/>
            <person name="Haas B."/>
            <person name="Abouelleil A."/>
            <person name="Allen A.W."/>
            <person name="Alvarado L."/>
            <person name="Arachchi H.M."/>
            <person name="Berlin A.M."/>
            <person name="Chapman S.B."/>
            <person name="Gainer-Dewar J."/>
            <person name="Goldberg J."/>
            <person name="Griggs A."/>
            <person name="Gujja S."/>
            <person name="Hansen M."/>
            <person name="Howarth C."/>
            <person name="Imamovic A."/>
            <person name="Ireland A."/>
            <person name="Larimer J."/>
            <person name="McCowan C."/>
            <person name="Murphy C."/>
            <person name="Pearson M."/>
            <person name="Poon T.W."/>
            <person name="Priest M."/>
            <person name="Roberts A."/>
            <person name="Saif S."/>
            <person name="Shea T."/>
            <person name="Sisk P."/>
            <person name="Sykes S."/>
            <person name="Wortman J."/>
            <person name="Nusbaum C."/>
            <person name="Birren B."/>
        </authorList>
    </citation>
    <scope>NUCLEOTIDE SEQUENCE [LARGE SCALE GENOMIC DNA]</scope>
    <source>
        <strain evidence="3">Vietnam Oak-Knoll (FVO)</strain>
    </source>
</reference>
<dbReference type="AlphaFoldDB" id="A0A024UYZ9"/>
<dbReference type="OrthoDB" id="370254at2759"/>
<evidence type="ECO:0000313" key="3">
    <source>
        <dbReference type="Proteomes" id="UP000030690"/>
    </source>
</evidence>
<name>A0A024UYZ9_PLAFA</name>
<feature type="compositionally biased region" description="Basic and acidic residues" evidence="1">
    <location>
        <begin position="117"/>
        <end position="140"/>
    </location>
</feature>
<dbReference type="EMBL" id="KI925184">
    <property type="protein sequence ID" value="ETW15474.1"/>
    <property type="molecule type" value="Genomic_DNA"/>
</dbReference>
<evidence type="ECO:0000313" key="2">
    <source>
        <dbReference type="EMBL" id="ETW15474.1"/>
    </source>
</evidence>
<reference evidence="2 3" key="2">
    <citation type="submission" date="2013-02" db="EMBL/GenBank/DDBJ databases">
        <title>The Genome Sequence of Plasmodium falciparum Vietnam Oak-Knoll (FVO).</title>
        <authorList>
            <consortium name="The Broad Institute Genome Sequencing Platform"/>
            <consortium name="The Broad Institute Genome Sequencing Center for Infectious Disease"/>
            <person name="Neafsey D."/>
            <person name="Cheeseman I."/>
            <person name="Volkman S."/>
            <person name="Adams J."/>
            <person name="Walker B."/>
            <person name="Young S.K."/>
            <person name="Zeng Q."/>
            <person name="Gargeya S."/>
            <person name="Fitzgerald M."/>
            <person name="Haas B."/>
            <person name="Abouelleil A."/>
            <person name="Alvarado L."/>
            <person name="Arachchi H.M."/>
            <person name="Berlin A.M."/>
            <person name="Chapman S.B."/>
            <person name="Dewar J."/>
            <person name="Goldberg J."/>
            <person name="Griggs A."/>
            <person name="Gujja S."/>
            <person name="Hansen M."/>
            <person name="Howarth C."/>
            <person name="Imamovic A."/>
            <person name="Larimer J."/>
            <person name="McCowan C."/>
            <person name="Murphy C."/>
            <person name="Neiman D."/>
            <person name="Pearson M."/>
            <person name="Priest M."/>
            <person name="Roberts A."/>
            <person name="Saif S."/>
            <person name="Shea T."/>
            <person name="Sisk P."/>
            <person name="Sykes S."/>
            <person name="Wortman J."/>
            <person name="Nusbaum C."/>
            <person name="Birren B."/>
        </authorList>
    </citation>
    <scope>NUCLEOTIDE SEQUENCE [LARGE SCALE GENOMIC DNA]</scope>
    <source>
        <strain evidence="3">Vietnam Oak-Knoll (FVO)</strain>
    </source>
</reference>
<feature type="region of interest" description="Disordered" evidence="1">
    <location>
        <begin position="1"/>
        <end position="143"/>
    </location>
</feature>
<feature type="compositionally biased region" description="Basic and acidic residues" evidence="1">
    <location>
        <begin position="1"/>
        <end position="34"/>
    </location>
</feature>
<evidence type="ECO:0000256" key="1">
    <source>
        <dbReference type="SAM" id="MobiDB-lite"/>
    </source>
</evidence>